<gene>
    <name evidence="4" type="ORF">SIL79_13255</name>
</gene>
<dbReference type="GeneID" id="88624493"/>
<dbReference type="EC" id="3.-.-.-" evidence="4"/>
<dbReference type="PANTHER" id="PTHR34216:SF3">
    <property type="entry name" value="POLY-BETA-1,6-N-ACETYL-D-GLUCOSAMINE N-DEACETYLASE"/>
    <property type="match status" value="1"/>
</dbReference>
<dbReference type="Gene3D" id="3.20.20.370">
    <property type="entry name" value="Glycoside hydrolase/deacetylase"/>
    <property type="match status" value="1"/>
</dbReference>
<dbReference type="PANTHER" id="PTHR34216">
    <property type="match status" value="1"/>
</dbReference>
<keyword evidence="2" id="KW-0732">Signal</keyword>
<dbReference type="GO" id="GO:0016787">
    <property type="term" value="F:hydrolase activity"/>
    <property type="evidence" value="ECO:0007669"/>
    <property type="project" value="UniProtKB-KW"/>
</dbReference>
<keyword evidence="4" id="KW-0378">Hydrolase</keyword>
<reference evidence="4 5" key="1">
    <citation type="submission" date="2023-11" db="EMBL/GenBank/DDBJ databases">
        <title>MicrobeMod: A computational toolkit for identifying prokaryotic methylation and restriction-modification with nanopore sequencing.</title>
        <authorList>
            <person name="Crits-Christoph A."/>
            <person name="Kang S.C."/>
            <person name="Lee H."/>
            <person name="Ostrov N."/>
        </authorList>
    </citation>
    <scope>NUCLEOTIDE SEQUENCE [LARGE SCALE GENOMIC DNA]</scope>
    <source>
        <strain evidence="4 5">ATCC BAA-2732</strain>
    </source>
</reference>
<name>A0ABU4QGB8_9GAMM</name>
<evidence type="ECO:0000256" key="1">
    <source>
        <dbReference type="ARBA" id="ARBA00004613"/>
    </source>
</evidence>
<dbReference type="SUPFAM" id="SSF88713">
    <property type="entry name" value="Glycoside hydrolase/deacetylase"/>
    <property type="match status" value="1"/>
</dbReference>
<evidence type="ECO:0000313" key="5">
    <source>
        <dbReference type="Proteomes" id="UP001272773"/>
    </source>
</evidence>
<dbReference type="InterPro" id="IPR011330">
    <property type="entry name" value="Glyco_hydro/deAcase_b/a-brl"/>
</dbReference>
<dbReference type="EMBL" id="JAWXXR010000001">
    <property type="protein sequence ID" value="MDX6017290.1"/>
    <property type="molecule type" value="Genomic_DNA"/>
</dbReference>
<comment type="subcellular location">
    <subcellularLocation>
        <location evidence="1">Secreted</location>
    </subcellularLocation>
</comment>
<evidence type="ECO:0000256" key="2">
    <source>
        <dbReference type="ARBA" id="ARBA00022729"/>
    </source>
</evidence>
<dbReference type="Pfam" id="PF01522">
    <property type="entry name" value="Polysacc_deac_1"/>
    <property type="match status" value="1"/>
</dbReference>
<dbReference type="InterPro" id="IPR002509">
    <property type="entry name" value="NODB_dom"/>
</dbReference>
<evidence type="ECO:0000313" key="4">
    <source>
        <dbReference type="EMBL" id="MDX6017290.1"/>
    </source>
</evidence>
<evidence type="ECO:0000259" key="3">
    <source>
        <dbReference type="PROSITE" id="PS51677"/>
    </source>
</evidence>
<dbReference type="PROSITE" id="PS51677">
    <property type="entry name" value="NODB"/>
    <property type="match status" value="1"/>
</dbReference>
<organism evidence="4 5">
    <name type="scientific">Shewanella indica</name>
    <dbReference type="NCBI Taxonomy" id="768528"/>
    <lineage>
        <taxon>Bacteria</taxon>
        <taxon>Pseudomonadati</taxon>
        <taxon>Pseudomonadota</taxon>
        <taxon>Gammaproteobacteria</taxon>
        <taxon>Alteromonadales</taxon>
        <taxon>Shewanellaceae</taxon>
        <taxon>Shewanella</taxon>
    </lineage>
</organism>
<accession>A0ABU4QGB8</accession>
<comment type="caution">
    <text evidence="4">The sequence shown here is derived from an EMBL/GenBank/DDBJ whole genome shotgun (WGS) entry which is preliminary data.</text>
</comment>
<dbReference type="InterPro" id="IPR051398">
    <property type="entry name" value="Polysacch_Deacetylase"/>
</dbReference>
<sequence>MVSAVRKLLRSNYLNFAGKFASEKLPSAHILAGHYIALDKLNSSERLKILNRFYDTLQNLGELSNFDDVVKRVKNRDLPVDRSIISLCFDDGFKECEDIANFFDKKGIKIGFFINSGAIEAEQDYYPEHYERLVIKGKEFLDWKTLKDMHSSGHTIGSHTFDHVRLNIADSQILKTQIIEDKIFIGKKLGAECDYFAWPYGTASDISCDALNLSTETFKYVFSSCNYERYESNNGNVITRRHIEPFWNSSHVKYFLSRRRKY</sequence>
<proteinExistence type="predicted"/>
<feature type="domain" description="NodB homology" evidence="3">
    <location>
        <begin position="83"/>
        <end position="262"/>
    </location>
</feature>
<keyword evidence="5" id="KW-1185">Reference proteome</keyword>
<dbReference type="CDD" id="cd10918">
    <property type="entry name" value="CE4_NodB_like_5s_6s"/>
    <property type="match status" value="1"/>
</dbReference>
<dbReference type="RefSeq" id="WP_319619339.1">
    <property type="nucleotide sequence ID" value="NZ_JAWXXR010000001.1"/>
</dbReference>
<protein>
    <submittedName>
        <fullName evidence="4">Polysaccharide deacetylase family protein</fullName>
        <ecNumber evidence="4">3.-.-.-</ecNumber>
    </submittedName>
</protein>
<dbReference type="Proteomes" id="UP001272773">
    <property type="component" value="Unassembled WGS sequence"/>
</dbReference>